<sequence>MVLLISLLLTTYRSQALTAKTSNIIHGNAPYLTFDGGLTSVTSSEGFLWITLSNGVKFTPASNNSSINPIKLPNSGQSFADIGMLVPTDSNSIALNSLIGSPNNYWGDNDGDGQDFNGIAATGNLSLSIVDKNDNAVARNEVLTICDAPYKVTLMSTDGTLRTRYGVPNSSSFSASSTTYYVNPNEHPKVCFAKPNTKYGSDTEIRGIDFRGLASMWNSNKGFIPQSTNPASYHLNFPTTGANNLYFDLDIGGARSLIWPEKIEHGGITATLEPNSTGTSVRVTLTGPAASPSQWVSSETNKILRPELPQLFELVGKDKDGNVVVSYGFELKQWFINRGTDKYDYANTLSWCNHIKNYRLPKVKDLTNSVCSGIWSNFRCNGIVGALPPSVGNHYQRNIGAGLFSEWGYMGNYNNAYFGNGDYYWTGDKANNSIEPLYFGVSSDGGHVLWSNDLNYSIYGICVSL</sequence>
<reference evidence="1 2" key="1">
    <citation type="submission" date="2018-05" db="EMBL/GenBank/DDBJ databases">
        <title>Reference genomes for bee gut microbiota database.</title>
        <authorList>
            <person name="Ellegaard K.M."/>
        </authorList>
    </citation>
    <scope>NUCLEOTIDE SEQUENCE [LARGE SCALE GENOMIC DNA]</scope>
    <source>
        <strain evidence="1 2">ESL0177</strain>
    </source>
</reference>
<gene>
    <name evidence="1" type="ORF">DKK79_10125</name>
</gene>
<proteinExistence type="predicted"/>
<name>A0A2V4DWT9_9GAMM</name>
<evidence type="ECO:0000313" key="1">
    <source>
        <dbReference type="EMBL" id="PXZ04693.1"/>
    </source>
</evidence>
<dbReference type="RefSeq" id="WP_110423956.1">
    <property type="nucleotide sequence ID" value="NZ_QGLP01000005.1"/>
</dbReference>
<dbReference type="AlphaFoldDB" id="A0A2V4DWT9"/>
<evidence type="ECO:0000313" key="2">
    <source>
        <dbReference type="Proteomes" id="UP000247483"/>
    </source>
</evidence>
<dbReference type="EMBL" id="QGLP01000005">
    <property type="protein sequence ID" value="PXZ04693.1"/>
    <property type="molecule type" value="Genomic_DNA"/>
</dbReference>
<dbReference type="Proteomes" id="UP000247483">
    <property type="component" value="Unassembled WGS sequence"/>
</dbReference>
<protein>
    <submittedName>
        <fullName evidence="1">Uncharacterized protein</fullName>
    </submittedName>
</protein>
<comment type="caution">
    <text evidence="1">The sequence shown here is derived from an EMBL/GenBank/DDBJ whole genome shotgun (WGS) entry which is preliminary data.</text>
</comment>
<accession>A0A2V4DWT9</accession>
<organism evidence="1 2">
    <name type="scientific">Gilliamella apicola</name>
    <dbReference type="NCBI Taxonomy" id="1196095"/>
    <lineage>
        <taxon>Bacteria</taxon>
        <taxon>Pseudomonadati</taxon>
        <taxon>Pseudomonadota</taxon>
        <taxon>Gammaproteobacteria</taxon>
        <taxon>Orbales</taxon>
        <taxon>Orbaceae</taxon>
        <taxon>Gilliamella</taxon>
    </lineage>
</organism>